<evidence type="ECO:0000256" key="1">
    <source>
        <dbReference type="SAM" id="MobiDB-lite"/>
    </source>
</evidence>
<sequence>MAGEGAILERRGKARAVSMWASRIDHSHSTARSSSPWIGALMPAT</sequence>
<dbReference type="AlphaFoldDB" id="A0A7W4NUT4"/>
<organism evidence="2 5">
    <name type="scientific">Gluconacetobacter dulcium</name>
    <dbReference type="NCBI Taxonomy" id="2729096"/>
    <lineage>
        <taxon>Bacteria</taxon>
        <taxon>Pseudomonadati</taxon>
        <taxon>Pseudomonadota</taxon>
        <taxon>Alphaproteobacteria</taxon>
        <taxon>Acetobacterales</taxon>
        <taxon>Acetobacteraceae</taxon>
        <taxon>Gluconacetobacter</taxon>
    </lineage>
</organism>
<evidence type="ECO:0000313" key="3">
    <source>
        <dbReference type="EMBL" id="MBB2193640.1"/>
    </source>
</evidence>
<dbReference type="RefSeq" id="WP_182973609.1">
    <property type="nucleotide sequence ID" value="NZ_JABEQN010000008.1"/>
</dbReference>
<proteinExistence type="predicted"/>
<name>A0A7W4NUT4_9PROT</name>
<comment type="caution">
    <text evidence="2">The sequence shown here is derived from an EMBL/GenBank/DDBJ whole genome shotgun (WGS) entry which is preliminary data.</text>
</comment>
<feature type="region of interest" description="Disordered" evidence="1">
    <location>
        <begin position="25"/>
        <end position="45"/>
    </location>
</feature>
<evidence type="ECO:0000313" key="5">
    <source>
        <dbReference type="Proteomes" id="UP000561077"/>
    </source>
</evidence>
<dbReference type="Proteomes" id="UP000561077">
    <property type="component" value="Unassembled WGS sequence"/>
</dbReference>
<evidence type="ECO:0000313" key="2">
    <source>
        <dbReference type="EMBL" id="MBB2164593.1"/>
    </source>
</evidence>
<protein>
    <submittedName>
        <fullName evidence="2">Uncharacterized protein</fullName>
    </submittedName>
</protein>
<reference evidence="4 5" key="1">
    <citation type="submission" date="2020-04" db="EMBL/GenBank/DDBJ databases">
        <title>Description of novel Gluconacetobacter.</title>
        <authorList>
            <person name="Sombolestani A."/>
        </authorList>
    </citation>
    <scope>NUCLEOTIDE SEQUENCE [LARGE SCALE GENOMIC DNA]</scope>
    <source>
        <strain evidence="3 4">LMG 1728</strain>
        <strain evidence="2 5">LMG 1731</strain>
    </source>
</reference>
<dbReference type="EMBL" id="JABEQN010000008">
    <property type="protein sequence ID" value="MBB2193640.1"/>
    <property type="molecule type" value="Genomic_DNA"/>
</dbReference>
<gene>
    <name evidence="3" type="ORF">HLH25_08290</name>
    <name evidence="2" type="ORF">HLH26_08565</name>
</gene>
<dbReference type="Proteomes" id="UP000540490">
    <property type="component" value="Unassembled WGS sequence"/>
</dbReference>
<dbReference type="EMBL" id="JABEQO010000008">
    <property type="protein sequence ID" value="MBB2164593.1"/>
    <property type="molecule type" value="Genomic_DNA"/>
</dbReference>
<accession>A0A7W4NUT4</accession>
<keyword evidence="4" id="KW-1185">Reference proteome</keyword>
<evidence type="ECO:0000313" key="4">
    <source>
        <dbReference type="Proteomes" id="UP000540490"/>
    </source>
</evidence>